<dbReference type="RefSeq" id="WP_129998320.1">
    <property type="nucleotide sequence ID" value="NZ_SEUB01000003.1"/>
</dbReference>
<proteinExistence type="predicted"/>
<name>A0A4Q4L698_9PSED</name>
<reference evidence="2 3" key="1">
    <citation type="submission" date="2019-02" db="EMBL/GenBank/DDBJ databases">
        <title>Genome of Pseudomonas korensis isolated from heavy metal contaminated environment.</title>
        <authorList>
            <person name="Ayangbenro A.S."/>
            <person name="Babalola O."/>
        </authorList>
    </citation>
    <scope>NUCLEOTIDE SEQUENCE [LARGE SCALE GENOMIC DNA]</scope>
    <source>
        <strain evidence="2 3">AB36</strain>
    </source>
</reference>
<dbReference type="AlphaFoldDB" id="A0A4Q4L698"/>
<protein>
    <submittedName>
        <fullName evidence="2">Uncharacterized protein</fullName>
    </submittedName>
</protein>
<evidence type="ECO:0000313" key="3">
    <source>
        <dbReference type="Proteomes" id="UP000291107"/>
    </source>
</evidence>
<accession>A0A4Q4L698</accession>
<keyword evidence="1" id="KW-0472">Membrane</keyword>
<evidence type="ECO:0000256" key="1">
    <source>
        <dbReference type="SAM" id="Phobius"/>
    </source>
</evidence>
<keyword evidence="1" id="KW-1133">Transmembrane helix</keyword>
<feature type="transmembrane region" description="Helical" evidence="1">
    <location>
        <begin position="6"/>
        <end position="29"/>
    </location>
</feature>
<comment type="caution">
    <text evidence="2">The sequence shown here is derived from an EMBL/GenBank/DDBJ whole genome shotgun (WGS) entry which is preliminary data.</text>
</comment>
<organism evidence="2 3">
    <name type="scientific">Pseudomonas koreensis</name>
    <dbReference type="NCBI Taxonomy" id="198620"/>
    <lineage>
        <taxon>Bacteria</taxon>
        <taxon>Pseudomonadati</taxon>
        <taxon>Pseudomonadota</taxon>
        <taxon>Gammaproteobacteria</taxon>
        <taxon>Pseudomonadales</taxon>
        <taxon>Pseudomonadaceae</taxon>
        <taxon>Pseudomonas</taxon>
    </lineage>
</organism>
<sequence length="336" mass="38408">MEYLGLVCAILLPLAIPIGVALFLCSGRFGRSDHKTFSLRSDEGLWRQPAFWLSIAIPIGYFLSFGVIAWQGHVVDLSSDGLIKFINISALPLGLLSTSIPLSVIVASFHSTEQTAKQIVITQQKNNIESFYTHRNEMFNYFDRVGELNYYDRFTAKNSVHPRMHKIFFNGTPERGVPTVNEEAFKEIESLINSSRKFIHIVLTTDDMELLVSAYVLNACMTLHLLILSLNLMEINEMVELRGQPVHLETQGERGLKRYLTIGDCTDDMVATHRYARAFFRNLCDFAGRKYEDINHPIYGYFETGGQYRNIKYPMNVEHFHAVLLPNINFELLKRG</sequence>
<keyword evidence="1" id="KW-0812">Transmembrane</keyword>
<feature type="transmembrane region" description="Helical" evidence="1">
    <location>
        <begin position="50"/>
        <end position="70"/>
    </location>
</feature>
<feature type="transmembrane region" description="Helical" evidence="1">
    <location>
        <begin position="90"/>
        <end position="109"/>
    </location>
</feature>
<gene>
    <name evidence="2" type="ORF">EVS84_10110</name>
</gene>
<dbReference type="EMBL" id="SEUB01000003">
    <property type="protein sequence ID" value="RYM42784.1"/>
    <property type="molecule type" value="Genomic_DNA"/>
</dbReference>
<evidence type="ECO:0000313" key="2">
    <source>
        <dbReference type="EMBL" id="RYM42784.1"/>
    </source>
</evidence>
<dbReference type="Proteomes" id="UP000291107">
    <property type="component" value="Unassembled WGS sequence"/>
</dbReference>